<reference evidence="4" key="1">
    <citation type="journal article" date="2014" name="Science">
        <title>The coffee genome provides insight into the convergent evolution of caffeine biosynthesis.</title>
        <authorList>
            <person name="Denoeud F."/>
            <person name="Carretero-Paulet L."/>
            <person name="Dereeper A."/>
            <person name="Droc G."/>
            <person name="Guyot R."/>
            <person name="Pietrella M."/>
            <person name="Zheng C."/>
            <person name="Alberti A."/>
            <person name="Anthony F."/>
            <person name="Aprea G."/>
            <person name="Aury J.M."/>
            <person name="Bento P."/>
            <person name="Bernard M."/>
            <person name="Bocs S."/>
            <person name="Campa C."/>
            <person name="Cenci A."/>
            <person name="Combes M.C."/>
            <person name="Crouzillat D."/>
            <person name="Da Silva C."/>
            <person name="Daddiego L."/>
            <person name="De Bellis F."/>
            <person name="Dussert S."/>
            <person name="Garsmeur O."/>
            <person name="Gayraud T."/>
            <person name="Guignon V."/>
            <person name="Jahn K."/>
            <person name="Jamilloux V."/>
            <person name="Joet T."/>
            <person name="Labadie K."/>
            <person name="Lan T."/>
            <person name="Leclercq J."/>
            <person name="Lepelley M."/>
            <person name="Leroy T."/>
            <person name="Li L.T."/>
            <person name="Librado P."/>
            <person name="Lopez L."/>
            <person name="Munoz A."/>
            <person name="Noel B."/>
            <person name="Pallavicini A."/>
            <person name="Perrotta G."/>
            <person name="Poncet V."/>
            <person name="Pot D."/>
            <person name="Priyono X."/>
            <person name="Rigoreau M."/>
            <person name="Rouard M."/>
            <person name="Rozas J."/>
            <person name="Tranchant-Dubreuil C."/>
            <person name="VanBuren R."/>
            <person name="Zhang Q."/>
            <person name="Andrade A.C."/>
            <person name="Argout X."/>
            <person name="Bertrand B."/>
            <person name="de Kochko A."/>
            <person name="Graziosi G."/>
            <person name="Henry R.J."/>
            <person name="Jayarama X."/>
            <person name="Ming R."/>
            <person name="Nagai C."/>
            <person name="Rounsley S."/>
            <person name="Sankoff D."/>
            <person name="Giuliano G."/>
            <person name="Albert V.A."/>
            <person name="Wincker P."/>
            <person name="Lashermes P."/>
        </authorList>
    </citation>
    <scope>NUCLEOTIDE SEQUENCE [LARGE SCALE GENOMIC DNA]</scope>
    <source>
        <strain evidence="4">cv. DH200-94</strain>
    </source>
</reference>
<sequence>MVEMKQLETSPSNITCQNLPFLLSSFVDTFVDFSVSGGLFLLPQGLNPEPKSNPNFNSNSVDPKSNPNFNSNSVDPKVSTTLQTIFPAPTQLVAIGDLHGDLSKAKQALRLAGLVNGEDRWCGGSSTVVQVGDILDRGGDELKIMYLFEKLRREAVKDGGTIITMNGNHEIMNIDGDFRFATKEGLEEFKDWAMWYCVGNDMKKLCEGFGGPTEDPFDGIPHEFSHVKPELLHGIRARIAALRPEGPIAERFLSRNQTVVVVGDSVFAHGGLLPNHVEYGLEKVNEHVRDWILGVRDNVARELVKGKHSIVWTRKYSHEVAKHCDCSTLEYVLNTIPGAKRMIMGHTIQQGGINGACSNRAIRIDVGMSKGCGNGLAEVLQINENSQMTILTSNPLYQRKNETLGANLQDELGSVIPKQGQKQVEVHA</sequence>
<dbReference type="PANTHER" id="PTHR47680:SF2">
    <property type="entry name" value="SHEWANELLA-LIKE PROTEIN PHOSPHATASE 2"/>
    <property type="match status" value="1"/>
</dbReference>
<feature type="domain" description="Calcineurin-like phosphoesterase" evidence="2">
    <location>
        <begin position="92"/>
        <end position="296"/>
    </location>
</feature>
<dbReference type="InParanoid" id="A0A068UTD3"/>
<gene>
    <name evidence="3" type="ORF">GSCOC_T00031829001</name>
</gene>
<dbReference type="EMBL" id="HG739132">
    <property type="protein sequence ID" value="CDP10888.1"/>
    <property type="molecule type" value="Genomic_DNA"/>
</dbReference>
<dbReference type="SUPFAM" id="SSF56300">
    <property type="entry name" value="Metallo-dependent phosphatases"/>
    <property type="match status" value="1"/>
</dbReference>
<proteinExistence type="predicted"/>
<keyword evidence="4" id="KW-1185">Reference proteome</keyword>
<evidence type="ECO:0000313" key="3">
    <source>
        <dbReference type="EMBL" id="CDP10888.1"/>
    </source>
</evidence>
<protein>
    <recommendedName>
        <fullName evidence="2">Calcineurin-like phosphoesterase domain-containing protein</fullName>
    </recommendedName>
</protein>
<dbReference type="InterPro" id="IPR004843">
    <property type="entry name" value="Calcineurin-like_PHP"/>
</dbReference>
<dbReference type="STRING" id="49390.A0A068UTD3"/>
<dbReference type="Proteomes" id="UP000295252">
    <property type="component" value="Chromosome V"/>
</dbReference>
<dbReference type="OMA" id="NEVLWFM"/>
<dbReference type="AlphaFoldDB" id="A0A068UTD3"/>
<feature type="region of interest" description="Disordered" evidence="1">
    <location>
        <begin position="50"/>
        <end position="72"/>
    </location>
</feature>
<evidence type="ECO:0000259" key="2">
    <source>
        <dbReference type="Pfam" id="PF00149"/>
    </source>
</evidence>
<dbReference type="InterPro" id="IPR041787">
    <property type="entry name" value="MPP_Shelphs"/>
</dbReference>
<dbReference type="OrthoDB" id="5976022at2759"/>
<evidence type="ECO:0000256" key="1">
    <source>
        <dbReference type="SAM" id="MobiDB-lite"/>
    </source>
</evidence>
<dbReference type="Pfam" id="PF00149">
    <property type="entry name" value="Metallophos"/>
    <property type="match status" value="1"/>
</dbReference>
<dbReference type="GO" id="GO:0016791">
    <property type="term" value="F:phosphatase activity"/>
    <property type="evidence" value="ECO:0007669"/>
    <property type="project" value="EnsemblPlants"/>
</dbReference>
<organism evidence="3 4">
    <name type="scientific">Coffea canephora</name>
    <name type="common">Robusta coffee</name>
    <dbReference type="NCBI Taxonomy" id="49390"/>
    <lineage>
        <taxon>Eukaryota</taxon>
        <taxon>Viridiplantae</taxon>
        <taxon>Streptophyta</taxon>
        <taxon>Embryophyta</taxon>
        <taxon>Tracheophyta</taxon>
        <taxon>Spermatophyta</taxon>
        <taxon>Magnoliopsida</taxon>
        <taxon>eudicotyledons</taxon>
        <taxon>Gunneridae</taxon>
        <taxon>Pentapetalae</taxon>
        <taxon>asterids</taxon>
        <taxon>lamiids</taxon>
        <taxon>Gentianales</taxon>
        <taxon>Rubiaceae</taxon>
        <taxon>Ixoroideae</taxon>
        <taxon>Gardenieae complex</taxon>
        <taxon>Bertiereae - Coffeeae clade</taxon>
        <taxon>Coffeeae</taxon>
        <taxon>Coffea</taxon>
    </lineage>
</organism>
<dbReference type="Gene3D" id="3.60.21.10">
    <property type="match status" value="1"/>
</dbReference>
<dbReference type="FunCoup" id="A0A068UTD3">
    <property type="interactions" value="706"/>
</dbReference>
<evidence type="ECO:0000313" key="4">
    <source>
        <dbReference type="Proteomes" id="UP000295252"/>
    </source>
</evidence>
<name>A0A068UTD3_COFCA</name>
<accession>A0A068UTD3</accession>
<dbReference type="InterPro" id="IPR029052">
    <property type="entry name" value="Metallo-depent_PP-like"/>
</dbReference>
<dbReference type="GO" id="GO:0030145">
    <property type="term" value="F:manganese ion binding"/>
    <property type="evidence" value="ECO:0007669"/>
    <property type="project" value="EnsemblPlants"/>
</dbReference>
<dbReference type="PANTHER" id="PTHR47680">
    <property type="entry name" value="SHEWANELLA-LIKE PROTEIN PHOSPHATASE 2"/>
    <property type="match status" value="1"/>
</dbReference>
<dbReference type="Gramene" id="CDP10888">
    <property type="protein sequence ID" value="CDP10888"/>
    <property type="gene ID" value="GSCOC_T00031829001"/>
</dbReference>
<dbReference type="PhylomeDB" id="A0A068UTD3"/>
<dbReference type="CDD" id="cd07425">
    <property type="entry name" value="MPP_Shelphs"/>
    <property type="match status" value="1"/>
</dbReference>
<dbReference type="GO" id="GO:0005829">
    <property type="term" value="C:cytosol"/>
    <property type="evidence" value="ECO:0007669"/>
    <property type="project" value="EnsemblPlants"/>
</dbReference>